<dbReference type="EMBL" id="AJWY01001469">
    <property type="protein sequence ID" value="EKC79737.1"/>
    <property type="molecule type" value="Genomic_DNA"/>
</dbReference>
<name>K1U3E1_9ZZZZ</name>
<proteinExistence type="predicted"/>
<gene>
    <name evidence="1" type="ORF">LEA_02125</name>
</gene>
<comment type="caution">
    <text evidence="1">The sequence shown here is derived from an EMBL/GenBank/DDBJ whole genome shotgun (WGS) entry which is preliminary data.</text>
</comment>
<reference evidence="1" key="1">
    <citation type="journal article" date="2013" name="Environ. Microbiol.">
        <title>Microbiota from the distal guts of lean and obese adolescents exhibit partial functional redundancy besides clear differences in community structure.</title>
        <authorList>
            <person name="Ferrer M."/>
            <person name="Ruiz A."/>
            <person name="Lanza F."/>
            <person name="Haange S.B."/>
            <person name="Oberbach A."/>
            <person name="Till H."/>
            <person name="Bargiela R."/>
            <person name="Campoy C."/>
            <person name="Segura M.T."/>
            <person name="Richter M."/>
            <person name="von Bergen M."/>
            <person name="Seifert J."/>
            <person name="Suarez A."/>
        </authorList>
    </citation>
    <scope>NUCLEOTIDE SEQUENCE</scope>
</reference>
<accession>K1U3E1</accession>
<sequence length="71" mass="7957">MYKGYAARDDKGEVLEITDDGGHILQVCIPGGYAGTVSVRFVEPWYWRTAELVTLITVAGTRHYHHLPVLL</sequence>
<organism evidence="1">
    <name type="scientific">human gut metagenome</name>
    <dbReference type="NCBI Taxonomy" id="408170"/>
    <lineage>
        <taxon>unclassified sequences</taxon>
        <taxon>metagenomes</taxon>
        <taxon>organismal metagenomes</taxon>
    </lineage>
</organism>
<protein>
    <submittedName>
        <fullName evidence="1">Uncharacterized protein</fullName>
    </submittedName>
</protein>
<evidence type="ECO:0000313" key="1">
    <source>
        <dbReference type="EMBL" id="EKC79737.1"/>
    </source>
</evidence>
<dbReference type="AlphaFoldDB" id="K1U3E1"/>